<feature type="domain" description="Capsule synthesis protein CapA" evidence="4">
    <location>
        <begin position="66"/>
        <end position="312"/>
    </location>
</feature>
<evidence type="ECO:0000313" key="6">
    <source>
        <dbReference type="Proteomes" id="UP001649381"/>
    </source>
</evidence>
<dbReference type="InterPro" id="IPR052169">
    <property type="entry name" value="CW_Biosynth-Accessory"/>
</dbReference>
<keyword evidence="3" id="KW-0812">Transmembrane</keyword>
<dbReference type="Gene3D" id="3.60.21.10">
    <property type="match status" value="1"/>
</dbReference>
<proteinExistence type="inferred from homology"/>
<evidence type="ECO:0000256" key="1">
    <source>
        <dbReference type="ARBA" id="ARBA00005662"/>
    </source>
</evidence>
<gene>
    <name evidence="5" type="ORF">L2716_12325</name>
</gene>
<dbReference type="Proteomes" id="UP001649381">
    <property type="component" value="Unassembled WGS sequence"/>
</dbReference>
<name>A0ABS9H0J0_9BACL</name>
<dbReference type="SMART" id="SM00854">
    <property type="entry name" value="PGA_cap"/>
    <property type="match status" value="1"/>
</dbReference>
<dbReference type="EMBL" id="JAKIJS010000001">
    <property type="protein sequence ID" value="MCF6138514.1"/>
    <property type="molecule type" value="Genomic_DNA"/>
</dbReference>
<feature type="region of interest" description="Disordered" evidence="2">
    <location>
        <begin position="32"/>
        <end position="58"/>
    </location>
</feature>
<evidence type="ECO:0000259" key="4">
    <source>
        <dbReference type="SMART" id="SM00854"/>
    </source>
</evidence>
<dbReference type="PANTHER" id="PTHR33393:SF12">
    <property type="entry name" value="CAPSULE BIOSYNTHESIS PROTEIN CAPA"/>
    <property type="match status" value="1"/>
</dbReference>
<keyword evidence="6" id="KW-1185">Reference proteome</keyword>
<dbReference type="InterPro" id="IPR019079">
    <property type="entry name" value="Capsule_synth_CapA"/>
</dbReference>
<dbReference type="CDD" id="cd07381">
    <property type="entry name" value="MPP_CapA"/>
    <property type="match status" value="1"/>
</dbReference>
<feature type="compositionally biased region" description="Basic and acidic residues" evidence="2">
    <location>
        <begin position="46"/>
        <end position="58"/>
    </location>
</feature>
<dbReference type="InterPro" id="IPR029052">
    <property type="entry name" value="Metallo-depent_PP-like"/>
</dbReference>
<keyword evidence="3" id="KW-0472">Membrane</keyword>
<dbReference type="RefSeq" id="WP_236335367.1">
    <property type="nucleotide sequence ID" value="NZ_JAKIJS010000001.1"/>
</dbReference>
<comment type="similarity">
    <text evidence="1">Belongs to the CapA family.</text>
</comment>
<accession>A0ABS9H0J0</accession>
<reference evidence="5 6" key="1">
    <citation type="submission" date="2022-01" db="EMBL/GenBank/DDBJ databases">
        <title>Alkalihalobacillus sp. EGI L200015, a novel bacterium isolated from a salt lake sediment.</title>
        <authorList>
            <person name="Gao L."/>
            <person name="Fang B.-Z."/>
            <person name="Li W.-J."/>
        </authorList>
    </citation>
    <scope>NUCLEOTIDE SEQUENCE [LARGE SCALE GENOMIC DNA]</scope>
    <source>
        <strain evidence="5 6">KCTC 12718</strain>
    </source>
</reference>
<keyword evidence="3" id="KW-1133">Transmembrane helix</keyword>
<dbReference type="SUPFAM" id="SSF56300">
    <property type="entry name" value="Metallo-dependent phosphatases"/>
    <property type="match status" value="1"/>
</dbReference>
<feature type="compositionally biased region" description="Polar residues" evidence="2">
    <location>
        <begin position="32"/>
        <end position="45"/>
    </location>
</feature>
<evidence type="ECO:0000313" key="5">
    <source>
        <dbReference type="EMBL" id="MCF6138514.1"/>
    </source>
</evidence>
<protein>
    <submittedName>
        <fullName evidence="5">CapA family protein</fullName>
    </submittedName>
</protein>
<evidence type="ECO:0000256" key="3">
    <source>
        <dbReference type="SAM" id="Phobius"/>
    </source>
</evidence>
<dbReference type="Pfam" id="PF09587">
    <property type="entry name" value="PGA_cap"/>
    <property type="match status" value="1"/>
</dbReference>
<sequence>MKKVSIISFFVVITSLIFVLFINDQMLPNSEFTNETQPSPKAENNQTEKTEPPPIKEPKEVTTYASLMAVGDILIHARVYNVAAIGSQQYDFKPMLENVKPFLEKGDITIANQETMIGGSALGVSTYPRFNSPYEVGNALKDAGVDLVTIANNHTLDRGEKAIMNALDHWDSIGMAYTGSYRSEEDRSDLRLLEKNGIEFSFLSYTYGTNGIPVPESKPYLVNLIDADQIKTEVEKAKKLSDVVVLSLHFGNEYERLPNEQQKFLANEAASAGADIIIGHHPHVLQPPEWITWPDGKKTFVIYSLGNFLSGQRGNYKDIGGIVKIGVQKVVKGEQETITVQDPAFLPTWVDRSYLIHPMYQLKDKQNHYNEIKQHMSQWMPEIEFIESP</sequence>
<dbReference type="PANTHER" id="PTHR33393">
    <property type="entry name" value="POLYGLUTAMINE SYNTHESIS ACCESSORY PROTEIN RV0574C-RELATED"/>
    <property type="match status" value="1"/>
</dbReference>
<feature type="transmembrane region" description="Helical" evidence="3">
    <location>
        <begin position="6"/>
        <end position="23"/>
    </location>
</feature>
<evidence type="ECO:0000256" key="2">
    <source>
        <dbReference type="SAM" id="MobiDB-lite"/>
    </source>
</evidence>
<organism evidence="5 6">
    <name type="scientific">Pseudalkalibacillus berkeleyi</name>
    <dbReference type="NCBI Taxonomy" id="1069813"/>
    <lineage>
        <taxon>Bacteria</taxon>
        <taxon>Bacillati</taxon>
        <taxon>Bacillota</taxon>
        <taxon>Bacilli</taxon>
        <taxon>Bacillales</taxon>
        <taxon>Fictibacillaceae</taxon>
        <taxon>Pseudalkalibacillus</taxon>
    </lineage>
</organism>
<comment type="caution">
    <text evidence="5">The sequence shown here is derived from an EMBL/GenBank/DDBJ whole genome shotgun (WGS) entry which is preliminary data.</text>
</comment>